<gene>
    <name evidence="8" type="ORF">UU84_C0039G0010</name>
</gene>
<dbReference type="InterPro" id="IPR000821">
    <property type="entry name" value="Ala_racemase"/>
</dbReference>
<dbReference type="PANTHER" id="PTHR30511">
    <property type="entry name" value="ALANINE RACEMASE"/>
    <property type="match status" value="1"/>
</dbReference>
<feature type="binding site" evidence="4 6">
    <location>
        <position position="321"/>
    </location>
    <ligand>
        <name>substrate</name>
    </ligand>
</feature>
<keyword evidence="3 4" id="KW-0413">Isomerase</keyword>
<accession>A0A0G0XLI0</accession>
<evidence type="ECO:0000256" key="6">
    <source>
        <dbReference type="PIRSR" id="PIRSR600821-52"/>
    </source>
</evidence>
<organism evidence="8 9">
    <name type="scientific">Candidatus Yanofskybacteria bacterium GW2011_GWC2_41_9</name>
    <dbReference type="NCBI Taxonomy" id="1619029"/>
    <lineage>
        <taxon>Bacteria</taxon>
        <taxon>Candidatus Yanofskyibacteriota</taxon>
    </lineage>
</organism>
<dbReference type="GO" id="GO:0008784">
    <property type="term" value="F:alanine racemase activity"/>
    <property type="evidence" value="ECO:0007669"/>
    <property type="project" value="UniProtKB-UniRule"/>
</dbReference>
<dbReference type="SMART" id="SM01005">
    <property type="entry name" value="Ala_racemase_C"/>
    <property type="match status" value="1"/>
</dbReference>
<dbReference type="FunFam" id="3.20.20.10:FF:000002">
    <property type="entry name" value="Alanine racemase"/>
    <property type="match status" value="1"/>
</dbReference>
<sequence length="381" mass="42851">MVFLKYLRTLKKSFNRYTPSVEVLISKNNLLENLKEYKKQYPRLSFAPVLKSNAYGHGILQVAKILNKENIAFFVLDSLFEAITLRNDGSKLPILIIGYTSPENINNSKLPNVAFTITGLEQLQQIARTIKSQKKFHLKIDTGMHRQGILPEQINEAIKIIKTADRINLEGICSHFADADDTDDSFTKMQIARWEKAVVPFRQNFPKLKYFHISATTGIPYSKNIFTNVARLGMGLYGINSSPLTKLNLKPVLLMRSVISSLKNIPAGECVGYNITYKASKPIRVATVPVGYFEGVDRRLSNRGFFKIAGHNCPIIGKISMNMTSIDITSLPETKFGDDVTIISDIPDDLNSAEQMAKLSGITPYEILARIPQHLRRTIIE</sequence>
<comment type="pathway">
    <text evidence="4">Amino-acid biosynthesis; D-alanine biosynthesis; D-alanine from L-alanine: step 1/1.</text>
</comment>
<dbReference type="Pfam" id="PF00842">
    <property type="entry name" value="Ala_racemase_C"/>
    <property type="match status" value="1"/>
</dbReference>
<name>A0A0G0XLI0_9BACT</name>
<feature type="domain" description="Alanine racemase C-terminal" evidence="7">
    <location>
        <begin position="252"/>
        <end position="380"/>
    </location>
</feature>
<dbReference type="InterPro" id="IPR009006">
    <property type="entry name" value="Ala_racemase/Decarboxylase_C"/>
</dbReference>
<feature type="binding site" evidence="4 6">
    <location>
        <position position="146"/>
    </location>
    <ligand>
        <name>substrate</name>
    </ligand>
</feature>
<keyword evidence="2 4" id="KW-0663">Pyridoxal phosphate</keyword>
<protein>
    <recommendedName>
        <fullName evidence="4">Alanine racemase</fullName>
        <ecNumber evidence="4">5.1.1.1</ecNumber>
    </recommendedName>
</protein>
<dbReference type="Proteomes" id="UP000033859">
    <property type="component" value="Unassembled WGS sequence"/>
</dbReference>
<evidence type="ECO:0000259" key="7">
    <source>
        <dbReference type="SMART" id="SM01005"/>
    </source>
</evidence>
<dbReference type="InterPro" id="IPR011079">
    <property type="entry name" value="Ala_racemase_C"/>
</dbReference>
<comment type="caution">
    <text evidence="8">The sequence shown here is derived from an EMBL/GenBank/DDBJ whole genome shotgun (WGS) entry which is preliminary data.</text>
</comment>
<dbReference type="PANTHER" id="PTHR30511:SF0">
    <property type="entry name" value="ALANINE RACEMASE, CATABOLIC-RELATED"/>
    <property type="match status" value="1"/>
</dbReference>
<dbReference type="Gene3D" id="3.20.20.10">
    <property type="entry name" value="Alanine racemase"/>
    <property type="match status" value="1"/>
</dbReference>
<proteinExistence type="inferred from homology"/>
<comment type="similarity">
    <text evidence="4">Belongs to the alanine racemase family.</text>
</comment>
<dbReference type="SUPFAM" id="SSF50621">
    <property type="entry name" value="Alanine racemase C-terminal domain-like"/>
    <property type="match status" value="1"/>
</dbReference>
<evidence type="ECO:0000256" key="5">
    <source>
        <dbReference type="PIRSR" id="PIRSR600821-50"/>
    </source>
</evidence>
<reference evidence="8 9" key="1">
    <citation type="journal article" date="2015" name="Nature">
        <title>rRNA introns, odd ribosomes, and small enigmatic genomes across a large radiation of phyla.</title>
        <authorList>
            <person name="Brown C.T."/>
            <person name="Hug L.A."/>
            <person name="Thomas B.C."/>
            <person name="Sharon I."/>
            <person name="Castelle C.J."/>
            <person name="Singh A."/>
            <person name="Wilkins M.J."/>
            <person name="Williams K.H."/>
            <person name="Banfield J.F."/>
        </authorList>
    </citation>
    <scope>NUCLEOTIDE SEQUENCE [LARGE SCALE GENOMIC DNA]</scope>
</reference>
<feature type="active site" description="Proton acceptor; specific for D-alanine" evidence="4">
    <location>
        <position position="51"/>
    </location>
</feature>
<dbReference type="InterPro" id="IPR001608">
    <property type="entry name" value="Ala_racemase_N"/>
</dbReference>
<evidence type="ECO:0000256" key="4">
    <source>
        <dbReference type="HAMAP-Rule" id="MF_01201"/>
    </source>
</evidence>
<dbReference type="SUPFAM" id="SSF51419">
    <property type="entry name" value="PLP-binding barrel"/>
    <property type="match status" value="1"/>
</dbReference>
<dbReference type="NCBIfam" id="TIGR00492">
    <property type="entry name" value="alr"/>
    <property type="match status" value="1"/>
</dbReference>
<evidence type="ECO:0000256" key="2">
    <source>
        <dbReference type="ARBA" id="ARBA00022898"/>
    </source>
</evidence>
<dbReference type="CDD" id="cd00430">
    <property type="entry name" value="PLPDE_III_AR"/>
    <property type="match status" value="1"/>
</dbReference>
<dbReference type="HAMAP" id="MF_01201">
    <property type="entry name" value="Ala_racemase"/>
    <property type="match status" value="1"/>
</dbReference>
<evidence type="ECO:0000256" key="1">
    <source>
        <dbReference type="ARBA" id="ARBA00001933"/>
    </source>
</evidence>
<dbReference type="GO" id="GO:0030170">
    <property type="term" value="F:pyridoxal phosphate binding"/>
    <property type="evidence" value="ECO:0007669"/>
    <property type="project" value="UniProtKB-UniRule"/>
</dbReference>
<feature type="active site" description="Proton acceptor; specific for L-alanine" evidence="4">
    <location>
        <position position="273"/>
    </location>
</feature>
<dbReference type="AlphaFoldDB" id="A0A0G0XLI0"/>
<dbReference type="PRINTS" id="PR00992">
    <property type="entry name" value="ALARACEMASE"/>
</dbReference>
<dbReference type="UniPathway" id="UPA00042">
    <property type="reaction ID" value="UER00497"/>
</dbReference>
<dbReference type="GO" id="GO:0030632">
    <property type="term" value="P:D-alanine biosynthetic process"/>
    <property type="evidence" value="ECO:0007669"/>
    <property type="project" value="UniProtKB-UniRule"/>
</dbReference>
<comment type="cofactor">
    <cofactor evidence="1 4 5">
        <name>pyridoxal 5'-phosphate</name>
        <dbReference type="ChEBI" id="CHEBI:597326"/>
    </cofactor>
</comment>
<dbReference type="InterPro" id="IPR029066">
    <property type="entry name" value="PLP-binding_barrel"/>
</dbReference>
<dbReference type="EMBL" id="LCCE01000039">
    <property type="protein sequence ID" value="KKS25750.1"/>
    <property type="molecule type" value="Genomic_DNA"/>
</dbReference>
<evidence type="ECO:0000313" key="9">
    <source>
        <dbReference type="Proteomes" id="UP000033859"/>
    </source>
</evidence>
<dbReference type="GO" id="GO:0005829">
    <property type="term" value="C:cytosol"/>
    <property type="evidence" value="ECO:0007669"/>
    <property type="project" value="TreeGrafter"/>
</dbReference>
<evidence type="ECO:0000256" key="3">
    <source>
        <dbReference type="ARBA" id="ARBA00023235"/>
    </source>
</evidence>
<dbReference type="EC" id="5.1.1.1" evidence="4"/>
<comment type="function">
    <text evidence="4">Catalyzes the interconversion of L-alanine and D-alanine. May also act on other amino acids.</text>
</comment>
<comment type="catalytic activity">
    <reaction evidence="4">
        <text>L-alanine = D-alanine</text>
        <dbReference type="Rhea" id="RHEA:20249"/>
        <dbReference type="ChEBI" id="CHEBI:57416"/>
        <dbReference type="ChEBI" id="CHEBI:57972"/>
        <dbReference type="EC" id="5.1.1.1"/>
    </reaction>
</comment>
<dbReference type="Pfam" id="PF01168">
    <property type="entry name" value="Ala_racemase_N"/>
    <property type="match status" value="1"/>
</dbReference>
<dbReference type="Gene3D" id="2.40.37.10">
    <property type="entry name" value="Lyase, Ornithine Decarboxylase, Chain A, domain 1"/>
    <property type="match status" value="1"/>
</dbReference>
<feature type="modified residue" description="N6-(pyridoxal phosphate)lysine" evidence="4 5">
    <location>
        <position position="51"/>
    </location>
</feature>
<evidence type="ECO:0000313" key="8">
    <source>
        <dbReference type="EMBL" id="KKS25750.1"/>
    </source>
</evidence>